<accession>A0A9C6X9R8</accession>
<organism evidence="1 2">
    <name type="scientific">Frankliniella occidentalis</name>
    <name type="common">Western flower thrips</name>
    <name type="synonym">Euthrips occidentalis</name>
    <dbReference type="NCBI Taxonomy" id="133901"/>
    <lineage>
        <taxon>Eukaryota</taxon>
        <taxon>Metazoa</taxon>
        <taxon>Ecdysozoa</taxon>
        <taxon>Arthropoda</taxon>
        <taxon>Hexapoda</taxon>
        <taxon>Insecta</taxon>
        <taxon>Pterygota</taxon>
        <taxon>Neoptera</taxon>
        <taxon>Paraneoptera</taxon>
        <taxon>Thysanoptera</taxon>
        <taxon>Terebrantia</taxon>
        <taxon>Thripoidea</taxon>
        <taxon>Thripidae</taxon>
        <taxon>Frankliniella</taxon>
    </lineage>
</organism>
<evidence type="ECO:0000313" key="1">
    <source>
        <dbReference type="Proteomes" id="UP000504606"/>
    </source>
</evidence>
<dbReference type="GeneID" id="127751769"/>
<dbReference type="KEGG" id="foc:127751769"/>
<dbReference type="RefSeq" id="XP_052131766.1">
    <property type="nucleotide sequence ID" value="XM_052275806.1"/>
</dbReference>
<proteinExistence type="predicted"/>
<evidence type="ECO:0000313" key="2">
    <source>
        <dbReference type="RefSeq" id="XP_052131766.1"/>
    </source>
</evidence>
<sequence length="380" mass="44414">MPVDYMHNLLLGVVKSYFENLFMEKCKKFWVDEDATPEDLQKAIDERLLIIKPPTCINRTPRTMKDWANWKANEWRTFELFYALPCLTGILKKEYVEHLALLSVGSCILLQKSVSESDAHYVHRLFQIFCVKYQKYFGEDFMYYNIHLLIHVIPGVLRWGPLFTHNAFMFESHNRNLLQLKKNPHRVVEEVSKRYVILQALPKMLDRFATESTLNYCEYILDQSLARFMVPGSWALQGVGTIEDKLTDDETTLLVNHYHPLEICLYYQRILYKGKRITTSQYAAKRKKNDDSVICLNGEEIVEVRAIFTLADQTVRLLTRQLLMKDCDIVSNPHLRHLSELARYGDLKIIKPQEISGQCIFIKTVTGTFLSKMPYGCYGD</sequence>
<dbReference type="Proteomes" id="UP000504606">
    <property type="component" value="Unplaced"/>
</dbReference>
<dbReference type="PANTHER" id="PTHR46579:SF1">
    <property type="entry name" value="F5_8 TYPE C DOMAIN-CONTAINING PROTEIN"/>
    <property type="match status" value="1"/>
</dbReference>
<dbReference type="OrthoDB" id="7697666at2759"/>
<dbReference type="AlphaFoldDB" id="A0A9C6X9R8"/>
<dbReference type="PANTHER" id="PTHR46579">
    <property type="entry name" value="F5/8 TYPE C DOMAIN-CONTAINING PROTEIN-RELATED"/>
    <property type="match status" value="1"/>
</dbReference>
<keyword evidence="1" id="KW-1185">Reference proteome</keyword>
<name>A0A9C6X9R8_FRAOC</name>
<reference evidence="2" key="1">
    <citation type="submission" date="2025-08" db="UniProtKB">
        <authorList>
            <consortium name="RefSeq"/>
        </authorList>
    </citation>
    <scope>IDENTIFICATION</scope>
</reference>
<protein>
    <submittedName>
        <fullName evidence="2">Uncharacterized protein LOC127751769</fullName>
    </submittedName>
</protein>
<gene>
    <name evidence="2" type="primary">LOC127751769</name>
</gene>